<evidence type="ECO:0000256" key="5">
    <source>
        <dbReference type="ARBA" id="ARBA00022801"/>
    </source>
</evidence>
<dbReference type="SUPFAM" id="SSF56672">
    <property type="entry name" value="DNA/RNA polymerases"/>
    <property type="match status" value="1"/>
</dbReference>
<protein>
    <recommendedName>
        <fullName evidence="7">Reverse transcriptase RNase H-like domain-containing protein</fullName>
    </recommendedName>
</protein>
<dbReference type="EMBL" id="JAYMGO010000016">
    <property type="protein sequence ID" value="KAL1258486.1"/>
    <property type="molecule type" value="Genomic_DNA"/>
</dbReference>
<dbReference type="InterPro" id="IPR041373">
    <property type="entry name" value="RT_RNaseH"/>
</dbReference>
<keyword evidence="1" id="KW-0808">Transferase</keyword>
<dbReference type="Proteomes" id="UP001558613">
    <property type="component" value="Unassembled WGS sequence"/>
</dbReference>
<evidence type="ECO:0000313" key="9">
    <source>
        <dbReference type="Proteomes" id="UP001558613"/>
    </source>
</evidence>
<keyword evidence="2" id="KW-0548">Nucleotidyltransferase</keyword>
<evidence type="ECO:0000256" key="6">
    <source>
        <dbReference type="ARBA" id="ARBA00022918"/>
    </source>
</evidence>
<organism evidence="8 9">
    <name type="scientific">Cirrhinus molitorella</name>
    <name type="common">mud carp</name>
    <dbReference type="NCBI Taxonomy" id="172907"/>
    <lineage>
        <taxon>Eukaryota</taxon>
        <taxon>Metazoa</taxon>
        <taxon>Chordata</taxon>
        <taxon>Craniata</taxon>
        <taxon>Vertebrata</taxon>
        <taxon>Euteleostomi</taxon>
        <taxon>Actinopterygii</taxon>
        <taxon>Neopterygii</taxon>
        <taxon>Teleostei</taxon>
        <taxon>Ostariophysi</taxon>
        <taxon>Cypriniformes</taxon>
        <taxon>Cyprinidae</taxon>
        <taxon>Labeoninae</taxon>
        <taxon>Labeonini</taxon>
        <taxon>Cirrhinus</taxon>
    </lineage>
</organism>
<evidence type="ECO:0000256" key="3">
    <source>
        <dbReference type="ARBA" id="ARBA00022722"/>
    </source>
</evidence>
<comment type="caution">
    <text evidence="8">The sequence shown here is derived from an EMBL/GenBank/DDBJ whole genome shotgun (WGS) entry which is preliminary data.</text>
</comment>
<proteinExistence type="predicted"/>
<dbReference type="Gene3D" id="3.10.20.370">
    <property type="match status" value="1"/>
</dbReference>
<dbReference type="Pfam" id="PF17917">
    <property type="entry name" value="RT_RNaseH"/>
    <property type="match status" value="1"/>
</dbReference>
<sequence>MSSNDISAQLPCRPTQPSEGVTISKAECPNHCLSAGLYQRYDQDKRVVAYASKTLLPPELKYTDCEKALLCTVWAIQRFSNYIGAQKVIIETCHQPVTSQIEQLHARWCWSPTHLHSHVVCMALQGRDIEARYAQNHRSALGNGLAACQNCSGDTPTTTLEPEEPQLLQQPTFHRLEQESLWVTATPLPTHRSTSSAGAVQYIIAIRRSGSRPDNPPKSQQLTTSKTLSYRTLTMPGCEASLVSPPN</sequence>
<gene>
    <name evidence="8" type="ORF">QQF64_009063</name>
</gene>
<reference evidence="8 9" key="1">
    <citation type="submission" date="2023-09" db="EMBL/GenBank/DDBJ databases">
        <authorList>
            <person name="Wang M."/>
        </authorList>
    </citation>
    <scope>NUCLEOTIDE SEQUENCE [LARGE SCALE GENOMIC DNA]</scope>
    <source>
        <strain evidence="8">GT-2023</strain>
        <tissue evidence="8">Liver</tissue>
    </source>
</reference>
<evidence type="ECO:0000259" key="7">
    <source>
        <dbReference type="Pfam" id="PF17917"/>
    </source>
</evidence>
<evidence type="ECO:0000256" key="2">
    <source>
        <dbReference type="ARBA" id="ARBA00022695"/>
    </source>
</evidence>
<keyword evidence="6" id="KW-0695">RNA-directed DNA polymerase</keyword>
<keyword evidence="5" id="KW-0378">Hydrolase</keyword>
<name>A0ABR3M035_9TELE</name>
<keyword evidence="4" id="KW-0255">Endonuclease</keyword>
<accession>A0ABR3M035</accession>
<feature type="domain" description="Reverse transcriptase RNase H-like" evidence="7">
    <location>
        <begin position="30"/>
        <end position="102"/>
    </location>
</feature>
<evidence type="ECO:0000313" key="8">
    <source>
        <dbReference type="EMBL" id="KAL1258486.1"/>
    </source>
</evidence>
<keyword evidence="3" id="KW-0540">Nuclease</keyword>
<evidence type="ECO:0000256" key="4">
    <source>
        <dbReference type="ARBA" id="ARBA00022759"/>
    </source>
</evidence>
<evidence type="ECO:0000256" key="1">
    <source>
        <dbReference type="ARBA" id="ARBA00022679"/>
    </source>
</evidence>
<keyword evidence="9" id="KW-1185">Reference proteome</keyword>
<dbReference type="InterPro" id="IPR043502">
    <property type="entry name" value="DNA/RNA_pol_sf"/>
</dbReference>